<name>A0A0B2UCT8_9MICR</name>
<keyword evidence="2" id="KW-1185">Reference proteome</keyword>
<organism evidence="1 2">
    <name type="scientific">Ordospora colligata OC4</name>
    <dbReference type="NCBI Taxonomy" id="1354746"/>
    <lineage>
        <taxon>Eukaryota</taxon>
        <taxon>Fungi</taxon>
        <taxon>Fungi incertae sedis</taxon>
        <taxon>Microsporidia</taxon>
        <taxon>Ordosporidae</taxon>
        <taxon>Ordospora</taxon>
    </lineage>
</organism>
<dbReference type="HOGENOM" id="CLU_1570636_0_0_1"/>
<protein>
    <submittedName>
        <fullName evidence="1">Uncharacterized protein</fullName>
    </submittedName>
</protein>
<evidence type="ECO:0000313" key="2">
    <source>
        <dbReference type="Proteomes" id="UP000031056"/>
    </source>
</evidence>
<dbReference type="OrthoDB" id="2188349at2759"/>
<dbReference type="EMBL" id="JOKQ01000012">
    <property type="protein sequence ID" value="KHN68846.1"/>
    <property type="molecule type" value="Genomic_DNA"/>
</dbReference>
<dbReference type="GeneID" id="26262583"/>
<dbReference type="InParanoid" id="A0A0B2UCT8"/>
<dbReference type="VEuPathDB" id="MicrosporidiaDB:M896_120660"/>
<gene>
    <name evidence="1" type="ORF">M896_120660</name>
</gene>
<evidence type="ECO:0000313" key="1">
    <source>
        <dbReference type="EMBL" id="KHN68846.1"/>
    </source>
</evidence>
<proteinExistence type="predicted"/>
<dbReference type="RefSeq" id="XP_014562888.1">
    <property type="nucleotide sequence ID" value="XM_014707402.1"/>
</dbReference>
<dbReference type="AlphaFoldDB" id="A0A0B2UCT8"/>
<accession>A0A0B2UCT8</accession>
<comment type="caution">
    <text evidence="1">The sequence shown here is derived from an EMBL/GenBank/DDBJ whole genome shotgun (WGS) entry which is preliminary data.</text>
</comment>
<reference evidence="1 2" key="1">
    <citation type="journal article" date="2014" name="MBio">
        <title>The Ordospora colligata genome; evolution of extreme reduction in microsporidia and host-to-parasite horizontal gene transfer.</title>
        <authorList>
            <person name="Pombert J.-F."/>
            <person name="Haag K.L."/>
            <person name="Beidas S."/>
            <person name="Ebert D."/>
            <person name="Keeling P.J."/>
        </authorList>
    </citation>
    <scope>NUCLEOTIDE SEQUENCE [LARGE SCALE GENOMIC DNA]</scope>
    <source>
        <strain evidence="1 2">OC4</strain>
    </source>
</reference>
<sequence length="170" mass="19196">MSKQTETEAKVAEIVKKQIGNTGIKQELFERISIQTVVCDGGENVLVVKVPKVILQGVHMSYGNVVKAIKQQFHDYFIMFIRSFEAERENGEAIKQGYSERESNWIANACFPYLLTGVRTDVYSINESVTNILLEARTAFSKAEMDIIGVVLSELLKKRCVVDVNHHTKN</sequence>
<dbReference type="Proteomes" id="UP000031056">
    <property type="component" value="Unassembled WGS sequence"/>
</dbReference>